<evidence type="ECO:0000256" key="2">
    <source>
        <dbReference type="ARBA" id="ARBA00022737"/>
    </source>
</evidence>
<protein>
    <recommendedName>
        <fullName evidence="5">PDZ domain-containing protein</fullName>
    </recommendedName>
</protein>
<dbReference type="SMART" id="SM00228">
    <property type="entry name" value="PDZ"/>
    <property type="match status" value="1"/>
</dbReference>
<sequence>MPFQSPEKTSDTSSIHKVHLIKNPEEPPDAGLTLCGGLEVGLQGTIYISRVAEHSAAEKCGLAPGDQILSANYTSFLDPSITCQKALHIICSENCLTLNILPRREALSSQRRHHTYAWIDPEGRPVSPPPPDRDPLPDSDMDPMMITHSSGYRRRKSPALRMNEHNIRTVSEIFSC</sequence>
<feature type="domain" description="PDZ" evidence="5">
    <location>
        <begin position="17"/>
        <end position="90"/>
    </location>
</feature>
<comment type="caution">
    <text evidence="6">The sequence shown here is derived from an EMBL/GenBank/DDBJ whole genome shotgun (WGS) entry which is preliminary data.</text>
</comment>
<evidence type="ECO:0000256" key="4">
    <source>
        <dbReference type="SAM" id="MobiDB-lite"/>
    </source>
</evidence>
<dbReference type="PANTHER" id="PTHR23116:SF29">
    <property type="entry name" value="PDZ DOMAIN-CONTAINING PROTEIN 7"/>
    <property type="match status" value="1"/>
</dbReference>
<evidence type="ECO:0000256" key="1">
    <source>
        <dbReference type="ARBA" id="ARBA00004316"/>
    </source>
</evidence>
<dbReference type="PANTHER" id="PTHR23116">
    <property type="entry name" value="PDZ DOMAIN CONTAINING WHIRLIN AND HARMONIN-RELATED"/>
    <property type="match status" value="1"/>
</dbReference>
<dbReference type="Gene3D" id="2.30.42.10">
    <property type="match status" value="1"/>
</dbReference>
<keyword evidence="7" id="KW-1185">Reference proteome</keyword>
<dbReference type="STRING" id="1965070.A0A443QV23"/>
<dbReference type="PROSITE" id="PS50106">
    <property type="entry name" value="PDZ"/>
    <property type="match status" value="1"/>
</dbReference>
<dbReference type="InterPro" id="IPR001478">
    <property type="entry name" value="PDZ"/>
</dbReference>
<feature type="region of interest" description="Disordered" evidence="4">
    <location>
        <begin position="118"/>
        <end position="146"/>
    </location>
</feature>
<name>A0A443QV23_9ACAR</name>
<reference evidence="6 7" key="1">
    <citation type="journal article" date="2018" name="Gigascience">
        <title>Genomes of trombidid mites reveal novel predicted allergens and laterally-transferred genes associated with secondary metabolism.</title>
        <authorList>
            <person name="Dong X."/>
            <person name="Chaisiri K."/>
            <person name="Xia D."/>
            <person name="Armstrong S.D."/>
            <person name="Fang Y."/>
            <person name="Donnelly M.J."/>
            <person name="Kadowaki T."/>
            <person name="McGarry J.W."/>
            <person name="Darby A.C."/>
            <person name="Makepeace B.L."/>
        </authorList>
    </citation>
    <scope>NUCLEOTIDE SEQUENCE [LARGE SCALE GENOMIC DNA]</scope>
    <source>
        <strain evidence="6">UoL-WK</strain>
    </source>
</reference>
<dbReference type="InterPro" id="IPR036034">
    <property type="entry name" value="PDZ_sf"/>
</dbReference>
<dbReference type="AlphaFoldDB" id="A0A443QV23"/>
<evidence type="ECO:0000313" key="7">
    <source>
        <dbReference type="Proteomes" id="UP000285301"/>
    </source>
</evidence>
<dbReference type="GO" id="GO:0005886">
    <property type="term" value="C:plasma membrane"/>
    <property type="evidence" value="ECO:0007669"/>
    <property type="project" value="TreeGrafter"/>
</dbReference>
<dbReference type="GO" id="GO:0005929">
    <property type="term" value="C:cilium"/>
    <property type="evidence" value="ECO:0007669"/>
    <property type="project" value="TreeGrafter"/>
</dbReference>
<dbReference type="GO" id="GO:0002142">
    <property type="term" value="C:stereocilia ankle link complex"/>
    <property type="evidence" value="ECO:0007669"/>
    <property type="project" value="TreeGrafter"/>
</dbReference>
<gene>
    <name evidence="6" type="ORF">B4U79_16175</name>
</gene>
<comment type="subcellular location">
    <subcellularLocation>
        <location evidence="1">Cell projection</location>
    </subcellularLocation>
</comment>
<dbReference type="Pfam" id="PF17820">
    <property type="entry name" value="PDZ_6"/>
    <property type="match status" value="1"/>
</dbReference>
<dbReference type="Proteomes" id="UP000285301">
    <property type="component" value="Unassembled WGS sequence"/>
</dbReference>
<dbReference type="EMBL" id="NCKU01003849">
    <property type="protein sequence ID" value="RWS06841.1"/>
    <property type="molecule type" value="Genomic_DNA"/>
</dbReference>
<keyword evidence="3" id="KW-0966">Cell projection</keyword>
<keyword evidence="2" id="KW-0677">Repeat</keyword>
<dbReference type="CDD" id="cd00136">
    <property type="entry name" value="PDZ_canonical"/>
    <property type="match status" value="1"/>
</dbReference>
<organism evidence="6 7">
    <name type="scientific">Dinothrombium tinctorium</name>
    <dbReference type="NCBI Taxonomy" id="1965070"/>
    <lineage>
        <taxon>Eukaryota</taxon>
        <taxon>Metazoa</taxon>
        <taxon>Ecdysozoa</taxon>
        <taxon>Arthropoda</taxon>
        <taxon>Chelicerata</taxon>
        <taxon>Arachnida</taxon>
        <taxon>Acari</taxon>
        <taxon>Acariformes</taxon>
        <taxon>Trombidiformes</taxon>
        <taxon>Prostigmata</taxon>
        <taxon>Anystina</taxon>
        <taxon>Parasitengona</taxon>
        <taxon>Trombidioidea</taxon>
        <taxon>Trombidiidae</taxon>
        <taxon>Dinothrombium</taxon>
    </lineage>
</organism>
<dbReference type="SUPFAM" id="SSF50156">
    <property type="entry name" value="PDZ domain-like"/>
    <property type="match status" value="1"/>
</dbReference>
<dbReference type="InterPro" id="IPR051844">
    <property type="entry name" value="USH2_Complex_Protein"/>
</dbReference>
<dbReference type="InterPro" id="IPR041489">
    <property type="entry name" value="PDZ_6"/>
</dbReference>
<dbReference type="OrthoDB" id="10029564at2759"/>
<evidence type="ECO:0000313" key="6">
    <source>
        <dbReference type="EMBL" id="RWS06841.1"/>
    </source>
</evidence>
<evidence type="ECO:0000256" key="3">
    <source>
        <dbReference type="ARBA" id="ARBA00023273"/>
    </source>
</evidence>
<proteinExistence type="predicted"/>
<dbReference type="GO" id="GO:0032426">
    <property type="term" value="C:stereocilium tip"/>
    <property type="evidence" value="ECO:0007669"/>
    <property type="project" value="TreeGrafter"/>
</dbReference>
<evidence type="ECO:0000259" key="5">
    <source>
        <dbReference type="PROSITE" id="PS50106"/>
    </source>
</evidence>
<accession>A0A443QV23</accession>